<organism evidence="3 4">
    <name type="scientific">Didymella pomorum</name>
    <dbReference type="NCBI Taxonomy" id="749634"/>
    <lineage>
        <taxon>Eukaryota</taxon>
        <taxon>Fungi</taxon>
        <taxon>Dikarya</taxon>
        <taxon>Ascomycota</taxon>
        <taxon>Pezizomycotina</taxon>
        <taxon>Dothideomycetes</taxon>
        <taxon>Pleosporomycetidae</taxon>
        <taxon>Pleosporales</taxon>
        <taxon>Pleosporineae</taxon>
        <taxon>Didymellaceae</taxon>
        <taxon>Didymella</taxon>
    </lineage>
</organism>
<feature type="transmembrane region" description="Helical" evidence="1">
    <location>
        <begin position="370"/>
        <end position="389"/>
    </location>
</feature>
<dbReference type="PANTHER" id="PTHR35395:SF1">
    <property type="entry name" value="DUF6536 DOMAIN-CONTAINING PROTEIN"/>
    <property type="match status" value="1"/>
</dbReference>
<sequence length="579" mass="64031">MQVISSPTREEIDRVHAAGGWLAVGLLSPRNWRKIARKRVRLALALGLSSVPLHMFYNSITFRVLTESTYEQRAISIDSEEYGSIAANVSYTGVAVNTTYANLTNGQWKSDFAHLQSMAYLELILVFDDVKYANESLNDAVPWQKNFDLSIENVYENGGSHTRARTLADMMSPSDWIGQSKYVRDEFEMHIVHAFARYASSRSRIQLSVHFLAVVIAANVFKLAVMVGMLLMDHGHSKYIVTLGDAASSFLANPDPCTEGKCLLEDEKLYAQAEHSTAKLKVDIESTTSMIDASALPVSNGRGWHKRTLGYYALIRDEQARFTAVAVFLMMAVIIGFIISNNGSGWGWATASDGALSFSSNSRSTSATLFNAWLANMPQVLLSFCYMNLNSFCTAMTSAKEWNNLAFAKKGLRVSEPCGQQRSTYFLQLPYRWAMPLIVISTTLHWLLSQTFFLVRIDTFNSEGDLVTPSKNADSATDSGTRSACGVSNSAFVVFFVMFFGLCIGIRVTASRRFVTGLPQAASNSLVISAACHPSVDDVEPHLKAVQWGVVEREMVNGFEHCTLSSEAVRAPEEGEVYH</sequence>
<keyword evidence="1" id="KW-0472">Membrane</keyword>
<feature type="transmembrane region" description="Helical" evidence="1">
    <location>
        <begin position="491"/>
        <end position="510"/>
    </location>
</feature>
<proteinExistence type="predicted"/>
<evidence type="ECO:0000313" key="3">
    <source>
        <dbReference type="EMBL" id="KAJ4392815.1"/>
    </source>
</evidence>
<gene>
    <name evidence="3" type="ORF">N0V91_011243</name>
</gene>
<dbReference type="Pfam" id="PF20163">
    <property type="entry name" value="DUF6536"/>
    <property type="match status" value="1"/>
</dbReference>
<feature type="transmembrane region" description="Helical" evidence="1">
    <location>
        <begin position="207"/>
        <end position="231"/>
    </location>
</feature>
<reference evidence="3" key="1">
    <citation type="submission" date="2022-10" db="EMBL/GenBank/DDBJ databases">
        <title>Tapping the CABI collections for fungal endophytes: first genome assemblies for Collariella, Neodidymelliopsis, Ascochyta clinopodiicola, Didymella pomorum, Didymosphaeria variabile, Neocosmospora piperis and Neocucurbitaria cava.</title>
        <authorList>
            <person name="Hill R."/>
        </authorList>
    </citation>
    <scope>NUCLEOTIDE SEQUENCE</scope>
    <source>
        <strain evidence="3">IMI 355091</strain>
    </source>
</reference>
<dbReference type="PANTHER" id="PTHR35395">
    <property type="entry name" value="DUF6536 DOMAIN-CONTAINING PROTEIN"/>
    <property type="match status" value="1"/>
</dbReference>
<dbReference type="Proteomes" id="UP001140510">
    <property type="component" value="Unassembled WGS sequence"/>
</dbReference>
<keyword evidence="1" id="KW-0812">Transmembrane</keyword>
<keyword evidence="4" id="KW-1185">Reference proteome</keyword>
<evidence type="ECO:0000313" key="4">
    <source>
        <dbReference type="Proteomes" id="UP001140510"/>
    </source>
</evidence>
<evidence type="ECO:0000259" key="2">
    <source>
        <dbReference type="Pfam" id="PF20163"/>
    </source>
</evidence>
<feature type="transmembrane region" description="Helical" evidence="1">
    <location>
        <begin position="322"/>
        <end position="340"/>
    </location>
</feature>
<protein>
    <recommendedName>
        <fullName evidence="2">DUF6536 domain-containing protein</fullName>
    </recommendedName>
</protein>
<dbReference type="EMBL" id="JAPEVA010000201">
    <property type="protein sequence ID" value="KAJ4392815.1"/>
    <property type="molecule type" value="Genomic_DNA"/>
</dbReference>
<accession>A0A9W8YU43</accession>
<dbReference type="OrthoDB" id="5429634at2759"/>
<keyword evidence="1" id="KW-1133">Transmembrane helix</keyword>
<feature type="transmembrane region" description="Helical" evidence="1">
    <location>
        <begin position="429"/>
        <end position="448"/>
    </location>
</feature>
<evidence type="ECO:0000256" key="1">
    <source>
        <dbReference type="SAM" id="Phobius"/>
    </source>
</evidence>
<dbReference type="InterPro" id="IPR046623">
    <property type="entry name" value="DUF6536"/>
</dbReference>
<name>A0A9W8YU43_9PLEO</name>
<dbReference type="AlphaFoldDB" id="A0A9W8YU43"/>
<comment type="caution">
    <text evidence="3">The sequence shown here is derived from an EMBL/GenBank/DDBJ whole genome shotgun (WGS) entry which is preliminary data.</text>
</comment>
<feature type="domain" description="DUF6536" evidence="2">
    <location>
        <begin position="1"/>
        <end position="72"/>
    </location>
</feature>